<dbReference type="AlphaFoldDB" id="A0A8J4M4J1"/>
<reference evidence="1" key="1">
    <citation type="journal article" date="2020" name="mSystems">
        <title>Genome- and Community-Level Interaction Insights into Carbon Utilization and Element Cycling Functions of Hydrothermarchaeota in Hydrothermal Sediment.</title>
        <authorList>
            <person name="Zhou Z."/>
            <person name="Liu Y."/>
            <person name="Xu W."/>
            <person name="Pan J."/>
            <person name="Luo Z.H."/>
            <person name="Li M."/>
        </authorList>
    </citation>
    <scope>NUCLEOTIDE SEQUENCE</scope>
    <source>
        <strain evidence="1">SpSt-997</strain>
    </source>
</reference>
<comment type="caution">
    <text evidence="1">The sequence shown here is derived from an EMBL/GenBank/DDBJ whole genome shotgun (WGS) entry which is preliminary data.</text>
</comment>
<dbReference type="EMBL" id="DTQM01000026">
    <property type="protein sequence ID" value="HGC41872.1"/>
    <property type="molecule type" value="Genomic_DNA"/>
</dbReference>
<proteinExistence type="predicted"/>
<sequence length="68" mass="7438">MAALFSFDRPRTGLSAAANILTFRRDTSAGVSRPPLSLRWQQDVQGRLYAHWEATSAAQIGPQPARVA</sequence>
<protein>
    <submittedName>
        <fullName evidence="1">Uncharacterized protein</fullName>
    </submittedName>
</protein>
<accession>A0A8J4M4J1</accession>
<gene>
    <name evidence="1" type="ORF">ENY07_01430</name>
</gene>
<name>A0A8J4M4J1_9PROT</name>
<evidence type="ECO:0000313" key="1">
    <source>
        <dbReference type="EMBL" id="HGC41872.1"/>
    </source>
</evidence>
<organism evidence="1">
    <name type="scientific">Acidicaldus sp</name>
    <dbReference type="NCBI Taxonomy" id="1872105"/>
    <lineage>
        <taxon>Bacteria</taxon>
        <taxon>Pseudomonadati</taxon>
        <taxon>Pseudomonadota</taxon>
        <taxon>Alphaproteobacteria</taxon>
        <taxon>Acetobacterales</taxon>
        <taxon>Acetobacteraceae</taxon>
        <taxon>Acidicaldus</taxon>
    </lineage>
</organism>